<reference evidence="6" key="1">
    <citation type="submission" date="2021-01" db="EMBL/GenBank/DDBJ databases">
        <authorList>
            <person name="Corre E."/>
            <person name="Pelletier E."/>
            <person name="Niang G."/>
            <person name="Scheremetjew M."/>
            <person name="Finn R."/>
            <person name="Kale V."/>
            <person name="Holt S."/>
            <person name="Cochrane G."/>
            <person name="Meng A."/>
            <person name="Brown T."/>
            <person name="Cohen L."/>
        </authorList>
    </citation>
    <scope>NUCLEOTIDE SEQUENCE</scope>
    <source>
        <strain evidence="6">CCMP3124</strain>
    </source>
</reference>
<feature type="transmembrane region" description="Helical" evidence="5">
    <location>
        <begin position="222"/>
        <end position="240"/>
    </location>
</feature>
<gene>
    <name evidence="6" type="ORF">EAUS1353_LOCUS1767</name>
</gene>
<protein>
    <recommendedName>
        <fullName evidence="7">Plastidal glycolate/glycerate translocator 1, chloroplastic</fullName>
    </recommendedName>
</protein>
<sequence length="509" mass="53216">MAFASRCLVAGKLGIKAAMCTNANVGTARPVSCLRRRTVTVMAASFESGAFEKPRGVQDVAAAVGSHAPTMSALCALVVLDQLFKRLFCAMNWCFPCALGGMLSIVTVLFSLRAVSPDAADKLAAFFQPGVAFLSKWLAVFFVPVLIVLPLTARPYPPARDLLRIVSVIFSTFVLSLTGSAAFSQLIRRVTRSAESAAIDTTSNAVRAPKPTSAPPPRRSTMLFWLFGALGSGCGALCAPHVQQFRAALTTCTTLFGFCLGQRMPAAFKRAVHPLLTTIGTVLTAMFAFAQMSGIRFLDVLAEYLTKGRCGSCLGGGDLLMNVLGAAILSFAFQIYARRRLIREHAMEVFGTTTTASILSLFGTALASRLAGVPPELRLSLVPRMVTAPLAICIADIIGADPALAGSVAATTGLLGATFYSFLLDRAKISDPVSRGLSTGSASHGIGTAAILKEADAFAFSATAMALCGVISTVLVSIPQVRALLVSVALGPDAAKLSASALRAAHSVR</sequence>
<comment type="subcellular location">
    <subcellularLocation>
        <location evidence="1">Membrane</location>
        <topology evidence="1">Multi-pass membrane protein</topology>
    </subcellularLocation>
</comment>
<feature type="transmembrane region" description="Helical" evidence="5">
    <location>
        <begin position="349"/>
        <end position="367"/>
    </location>
</feature>
<evidence type="ECO:0000313" key="6">
    <source>
        <dbReference type="EMBL" id="CAD9240029.1"/>
    </source>
</evidence>
<evidence type="ECO:0000256" key="2">
    <source>
        <dbReference type="ARBA" id="ARBA00022692"/>
    </source>
</evidence>
<keyword evidence="3 5" id="KW-1133">Transmembrane helix</keyword>
<dbReference type="GO" id="GO:0016020">
    <property type="term" value="C:membrane"/>
    <property type="evidence" value="ECO:0007669"/>
    <property type="project" value="UniProtKB-SubCell"/>
</dbReference>
<dbReference type="PANTHER" id="PTHR30249">
    <property type="entry name" value="PUTATIVE SEROTONIN TRANSPORTER"/>
    <property type="match status" value="1"/>
</dbReference>
<organism evidence="6">
    <name type="scientific">Erythrolobus australicus</name>
    <dbReference type="NCBI Taxonomy" id="1077150"/>
    <lineage>
        <taxon>Eukaryota</taxon>
        <taxon>Rhodophyta</taxon>
        <taxon>Bangiophyceae</taxon>
        <taxon>Porphyridiales</taxon>
        <taxon>Porphyridiaceae</taxon>
        <taxon>Erythrolobus</taxon>
    </lineage>
</organism>
<dbReference type="EMBL" id="HBGI01002743">
    <property type="protein sequence ID" value="CAD9240029.1"/>
    <property type="molecule type" value="Transcribed_RNA"/>
</dbReference>
<accession>A0A7S1TNE3</accession>
<evidence type="ECO:0000256" key="4">
    <source>
        <dbReference type="ARBA" id="ARBA00023136"/>
    </source>
</evidence>
<dbReference type="Pfam" id="PF04172">
    <property type="entry name" value="LrgB"/>
    <property type="match status" value="1"/>
</dbReference>
<keyword evidence="2 5" id="KW-0812">Transmembrane</keyword>
<feature type="transmembrane region" description="Helical" evidence="5">
    <location>
        <begin position="276"/>
        <end position="298"/>
    </location>
</feature>
<evidence type="ECO:0000256" key="5">
    <source>
        <dbReference type="SAM" id="Phobius"/>
    </source>
</evidence>
<proteinExistence type="predicted"/>
<keyword evidence="4 5" id="KW-0472">Membrane</keyword>
<feature type="transmembrane region" description="Helical" evidence="5">
    <location>
        <begin position="319"/>
        <end position="337"/>
    </location>
</feature>
<feature type="transmembrane region" description="Helical" evidence="5">
    <location>
        <begin position="458"/>
        <end position="478"/>
    </location>
</feature>
<dbReference type="InterPro" id="IPR007300">
    <property type="entry name" value="CidB/LrgB"/>
</dbReference>
<evidence type="ECO:0000256" key="3">
    <source>
        <dbReference type="ARBA" id="ARBA00022989"/>
    </source>
</evidence>
<feature type="transmembrane region" description="Helical" evidence="5">
    <location>
        <begin position="87"/>
        <end position="112"/>
    </location>
</feature>
<dbReference type="PANTHER" id="PTHR30249:SF0">
    <property type="entry name" value="PLASTIDAL GLYCOLATE_GLYCERATE TRANSLOCATOR 1, CHLOROPLASTIC"/>
    <property type="match status" value="1"/>
</dbReference>
<evidence type="ECO:0000256" key="1">
    <source>
        <dbReference type="ARBA" id="ARBA00004141"/>
    </source>
</evidence>
<feature type="transmembrane region" description="Helical" evidence="5">
    <location>
        <begin position="404"/>
        <end position="424"/>
    </location>
</feature>
<feature type="transmembrane region" description="Helical" evidence="5">
    <location>
        <begin position="165"/>
        <end position="187"/>
    </location>
</feature>
<name>A0A7S1TNE3_9RHOD</name>
<evidence type="ECO:0008006" key="7">
    <source>
        <dbReference type="Google" id="ProtNLM"/>
    </source>
</evidence>
<feature type="transmembrane region" description="Helical" evidence="5">
    <location>
        <begin position="132"/>
        <end position="153"/>
    </location>
</feature>
<dbReference type="AlphaFoldDB" id="A0A7S1TNE3"/>